<dbReference type="InterPro" id="IPR047640">
    <property type="entry name" value="RpiR-like"/>
</dbReference>
<keyword evidence="2" id="KW-0238">DNA-binding</keyword>
<dbReference type="PANTHER" id="PTHR30514:SF1">
    <property type="entry name" value="HTH-TYPE TRANSCRIPTIONAL REGULATOR HEXR-RELATED"/>
    <property type="match status" value="1"/>
</dbReference>
<dbReference type="PROSITE" id="PS51071">
    <property type="entry name" value="HTH_RPIR"/>
    <property type="match status" value="1"/>
</dbReference>
<name>A0A3P8M4Y9_RAOTE</name>
<dbReference type="SUPFAM" id="SSF53697">
    <property type="entry name" value="SIS domain"/>
    <property type="match status" value="1"/>
</dbReference>
<gene>
    <name evidence="2" type="ORF">NCTC13098_06642</name>
</gene>
<sequence>MKNIFNVMFWGIGTGRMDIVGQLQQGLVRFSAQESRVAAFILENLSFTASASIDELAASAGVSPATITRFARSVGCEDIRDLRKQLAQASERRTSWVSPNSHALPAAWRDRLSYLGDTLTRQLAQTSEAAVEKLKSRLLTARAVHCFALGAQDVALATLLQHQLLPSGIAINLCQDSALMRMTASTLSDDHLLLVLVTAGADNILQSATLQARTQGVTIIALAPENHALANMAAGIIPLPDSPQLARYALLLLVDLLNDTLIA</sequence>
<dbReference type="InterPro" id="IPR046348">
    <property type="entry name" value="SIS_dom_sf"/>
</dbReference>
<evidence type="ECO:0000313" key="2">
    <source>
        <dbReference type="EMBL" id="VDR30206.1"/>
    </source>
</evidence>
<dbReference type="InterPro" id="IPR009057">
    <property type="entry name" value="Homeodomain-like_sf"/>
</dbReference>
<dbReference type="KEGG" id="rtg:NCTC13098_06642"/>
<dbReference type="Gene3D" id="1.10.10.10">
    <property type="entry name" value="Winged helix-like DNA-binding domain superfamily/Winged helix DNA-binding domain"/>
    <property type="match status" value="1"/>
</dbReference>
<dbReference type="AlphaFoldDB" id="A0A3P8M4Y9"/>
<proteinExistence type="predicted"/>
<dbReference type="InterPro" id="IPR000281">
    <property type="entry name" value="HTH_RpiR"/>
</dbReference>
<organism evidence="2 3">
    <name type="scientific">Raoultella terrigena</name>
    <name type="common">Klebsiella terrigena</name>
    <dbReference type="NCBI Taxonomy" id="577"/>
    <lineage>
        <taxon>Bacteria</taxon>
        <taxon>Pseudomonadati</taxon>
        <taxon>Pseudomonadota</taxon>
        <taxon>Gammaproteobacteria</taxon>
        <taxon>Enterobacterales</taxon>
        <taxon>Enterobacteriaceae</taxon>
        <taxon>Klebsiella/Raoultella group</taxon>
        <taxon>Raoultella</taxon>
    </lineage>
</organism>
<accession>A0A3P8M4Y9</accession>
<dbReference type="Gene3D" id="3.40.50.10490">
    <property type="entry name" value="Glucose-6-phosphate isomerase like protein, domain 1"/>
    <property type="match status" value="1"/>
</dbReference>
<feature type="domain" description="HTH rpiR-type" evidence="1">
    <location>
        <begin position="17"/>
        <end position="93"/>
    </location>
</feature>
<reference evidence="2 3" key="1">
    <citation type="submission" date="2018-12" db="EMBL/GenBank/DDBJ databases">
        <authorList>
            <consortium name="Pathogen Informatics"/>
        </authorList>
    </citation>
    <scope>NUCLEOTIDE SEQUENCE [LARGE SCALE GENOMIC DNA]</scope>
    <source>
        <strain evidence="2 3">NCTC13098</strain>
    </source>
</reference>
<dbReference type="GO" id="GO:0097367">
    <property type="term" value="F:carbohydrate derivative binding"/>
    <property type="evidence" value="ECO:0007669"/>
    <property type="project" value="InterPro"/>
</dbReference>
<dbReference type="SUPFAM" id="SSF46689">
    <property type="entry name" value="Homeodomain-like"/>
    <property type="match status" value="1"/>
</dbReference>
<protein>
    <submittedName>
        <fullName evidence="2">DNA-binding transcriptional regulator HexR</fullName>
    </submittedName>
</protein>
<dbReference type="GO" id="GO:1901135">
    <property type="term" value="P:carbohydrate derivative metabolic process"/>
    <property type="evidence" value="ECO:0007669"/>
    <property type="project" value="InterPro"/>
</dbReference>
<evidence type="ECO:0000313" key="3">
    <source>
        <dbReference type="Proteomes" id="UP000274346"/>
    </source>
</evidence>
<evidence type="ECO:0000259" key="1">
    <source>
        <dbReference type="PROSITE" id="PS51071"/>
    </source>
</evidence>
<dbReference type="EMBL" id="LR131271">
    <property type="protein sequence ID" value="VDR30206.1"/>
    <property type="molecule type" value="Genomic_DNA"/>
</dbReference>
<dbReference type="Pfam" id="PF01418">
    <property type="entry name" value="HTH_6"/>
    <property type="match status" value="1"/>
</dbReference>
<dbReference type="GO" id="GO:0003700">
    <property type="term" value="F:DNA-binding transcription factor activity"/>
    <property type="evidence" value="ECO:0007669"/>
    <property type="project" value="InterPro"/>
</dbReference>
<dbReference type="GO" id="GO:0003677">
    <property type="term" value="F:DNA binding"/>
    <property type="evidence" value="ECO:0007669"/>
    <property type="project" value="UniProtKB-KW"/>
</dbReference>
<dbReference type="Proteomes" id="UP000274346">
    <property type="component" value="Chromosome"/>
</dbReference>
<dbReference type="PANTHER" id="PTHR30514">
    <property type="entry name" value="GLUCOKINASE"/>
    <property type="match status" value="1"/>
</dbReference>
<dbReference type="InterPro" id="IPR036388">
    <property type="entry name" value="WH-like_DNA-bd_sf"/>
</dbReference>